<dbReference type="Proteomes" id="UP000554342">
    <property type="component" value="Unassembled WGS sequence"/>
</dbReference>
<dbReference type="AlphaFoldDB" id="A0A840Z039"/>
<gene>
    <name evidence="4" type="ORF">FHR23_002183</name>
</gene>
<accession>A0A840Z039</accession>
<reference evidence="4 5" key="1">
    <citation type="submission" date="2020-08" db="EMBL/GenBank/DDBJ databases">
        <title>Genomic Encyclopedia of Type Strains, Phase IV (KMG-IV): sequencing the most valuable type-strain genomes for metagenomic binning, comparative biology and taxonomic classification.</title>
        <authorList>
            <person name="Goeker M."/>
        </authorList>
    </citation>
    <scope>NUCLEOTIDE SEQUENCE [LARGE SCALE GENOMIC DNA]</scope>
    <source>
        <strain evidence="4 5">DSM 27203</strain>
    </source>
</reference>
<dbReference type="InterPro" id="IPR007712">
    <property type="entry name" value="RelE/ParE_toxin"/>
</dbReference>
<dbReference type="InterPro" id="IPR035093">
    <property type="entry name" value="RelE/ParE_toxin_dom_sf"/>
</dbReference>
<dbReference type="Pfam" id="PF05016">
    <property type="entry name" value="ParE_toxin"/>
    <property type="match status" value="1"/>
</dbReference>
<name>A0A840Z039_9SPHN</name>
<organism evidence="4 5">
    <name type="scientific">Stakelama sediminis</name>
    <dbReference type="NCBI Taxonomy" id="463200"/>
    <lineage>
        <taxon>Bacteria</taxon>
        <taxon>Pseudomonadati</taxon>
        <taxon>Pseudomonadota</taxon>
        <taxon>Alphaproteobacteria</taxon>
        <taxon>Sphingomonadales</taxon>
        <taxon>Sphingomonadaceae</taxon>
        <taxon>Stakelama</taxon>
    </lineage>
</organism>
<dbReference type="InterPro" id="IPR051803">
    <property type="entry name" value="TA_system_RelE-like_toxin"/>
</dbReference>
<dbReference type="InterPro" id="IPR028344">
    <property type="entry name" value="ParE1/4"/>
</dbReference>
<proteinExistence type="inferred from homology"/>
<dbReference type="RefSeq" id="WP_184003770.1">
    <property type="nucleotide sequence ID" value="NZ_BAABIF010000012.1"/>
</dbReference>
<keyword evidence="5" id="KW-1185">Reference proteome</keyword>
<sequence length="96" mass="10982">MTPVELSEAADTDIEEILLYGIERFGVETAEAYVRGFDDCFDLISDHPAIGAVHETVRPPIHSLPHGSHRIYYDVLPDRIVVRRVLHKAMDVERWL</sequence>
<dbReference type="PANTHER" id="PTHR33755">
    <property type="entry name" value="TOXIN PARE1-RELATED"/>
    <property type="match status" value="1"/>
</dbReference>
<evidence type="ECO:0000313" key="4">
    <source>
        <dbReference type="EMBL" id="MBB5719245.1"/>
    </source>
</evidence>
<evidence type="ECO:0000256" key="2">
    <source>
        <dbReference type="ARBA" id="ARBA00022649"/>
    </source>
</evidence>
<dbReference type="PIRSF" id="PIRSF029218">
    <property type="entry name" value="ParE"/>
    <property type="match status" value="1"/>
</dbReference>
<dbReference type="PANTHER" id="PTHR33755:SF9">
    <property type="entry name" value="TOXIN PARE1"/>
    <property type="match status" value="1"/>
</dbReference>
<dbReference type="EMBL" id="JACIJI010000003">
    <property type="protein sequence ID" value="MBB5719245.1"/>
    <property type="molecule type" value="Genomic_DNA"/>
</dbReference>
<keyword evidence="2" id="KW-1277">Toxin-antitoxin system</keyword>
<evidence type="ECO:0000256" key="3">
    <source>
        <dbReference type="PIRNR" id="PIRNR029218"/>
    </source>
</evidence>
<protein>
    <recommendedName>
        <fullName evidence="3">Toxin</fullName>
    </recommendedName>
</protein>
<comment type="caution">
    <text evidence="4">The sequence shown here is derived from an EMBL/GenBank/DDBJ whole genome shotgun (WGS) entry which is preliminary data.</text>
</comment>
<comment type="similarity">
    <text evidence="1 3">Belongs to the RelE toxin family.</text>
</comment>
<dbReference type="Gene3D" id="3.30.2310.20">
    <property type="entry name" value="RelE-like"/>
    <property type="match status" value="1"/>
</dbReference>
<evidence type="ECO:0000313" key="5">
    <source>
        <dbReference type="Proteomes" id="UP000554342"/>
    </source>
</evidence>
<evidence type="ECO:0000256" key="1">
    <source>
        <dbReference type="ARBA" id="ARBA00006226"/>
    </source>
</evidence>